<feature type="transmembrane region" description="Helical" evidence="9">
    <location>
        <begin position="484"/>
        <end position="502"/>
    </location>
</feature>
<comment type="subcellular location">
    <subcellularLocation>
        <location evidence="1">Membrane</location>
        <topology evidence="1">Multi-pass membrane protein</topology>
    </subcellularLocation>
</comment>
<dbReference type="PANTHER" id="PTHR11629:SF63">
    <property type="entry name" value="V-TYPE PROTON ATPASE SUBUNIT A"/>
    <property type="match status" value="1"/>
</dbReference>
<dbReference type="AlphaFoldDB" id="A0A923E9S3"/>
<dbReference type="GO" id="GO:0046961">
    <property type="term" value="F:proton-transporting ATPase activity, rotational mechanism"/>
    <property type="evidence" value="ECO:0007669"/>
    <property type="project" value="InterPro"/>
</dbReference>
<evidence type="ECO:0000256" key="4">
    <source>
        <dbReference type="ARBA" id="ARBA00022692"/>
    </source>
</evidence>
<comment type="caution">
    <text evidence="10">The sequence shown here is derived from an EMBL/GenBank/DDBJ whole genome shotgun (WGS) entry which is preliminary data.</text>
</comment>
<feature type="transmembrane region" description="Helical" evidence="9">
    <location>
        <begin position="447"/>
        <end position="472"/>
    </location>
</feature>
<keyword evidence="5 9" id="KW-1133">Transmembrane helix</keyword>
<organism evidence="10 11">
    <name type="scientific">Clostridium tetanomorphum</name>
    <dbReference type="NCBI Taxonomy" id="1553"/>
    <lineage>
        <taxon>Bacteria</taxon>
        <taxon>Bacillati</taxon>
        <taxon>Bacillota</taxon>
        <taxon>Clostridia</taxon>
        <taxon>Eubacteriales</taxon>
        <taxon>Clostridiaceae</taxon>
        <taxon>Clostridium</taxon>
    </lineage>
</organism>
<dbReference type="GO" id="GO:0051117">
    <property type="term" value="F:ATPase binding"/>
    <property type="evidence" value="ECO:0007669"/>
    <property type="project" value="TreeGrafter"/>
</dbReference>
<reference evidence="10 11" key="1">
    <citation type="submission" date="2020-04" db="EMBL/GenBank/DDBJ databases">
        <title>Genomic insights into acetone-butanol-ethanol (ABE) fermentation by sequencing solventogenic clostridia strains.</title>
        <authorList>
            <person name="Brown S."/>
        </authorList>
    </citation>
    <scope>NUCLEOTIDE SEQUENCE [LARGE SCALE GENOMIC DNA]</scope>
    <source>
        <strain evidence="10 11">DJ011</strain>
    </source>
</reference>
<evidence type="ECO:0000256" key="5">
    <source>
        <dbReference type="ARBA" id="ARBA00022989"/>
    </source>
</evidence>
<dbReference type="PANTHER" id="PTHR11629">
    <property type="entry name" value="VACUOLAR PROTON ATPASES"/>
    <property type="match status" value="1"/>
</dbReference>
<dbReference type="InterPro" id="IPR002490">
    <property type="entry name" value="V-ATPase_116kDa_su"/>
</dbReference>
<protein>
    <submittedName>
        <fullName evidence="10">V-type ATP synthase subunit I</fullName>
    </submittedName>
</protein>
<evidence type="ECO:0000256" key="2">
    <source>
        <dbReference type="ARBA" id="ARBA00009904"/>
    </source>
</evidence>
<feature type="transmembrane region" description="Helical" evidence="9">
    <location>
        <begin position="514"/>
        <end position="531"/>
    </location>
</feature>
<keyword evidence="4 9" id="KW-0812">Transmembrane</keyword>
<comment type="similarity">
    <text evidence="2">Belongs to the V-ATPase 116 kDa subunit family.</text>
</comment>
<dbReference type="GO" id="GO:0007035">
    <property type="term" value="P:vacuolar acidification"/>
    <property type="evidence" value="ECO:0007669"/>
    <property type="project" value="TreeGrafter"/>
</dbReference>
<dbReference type="Pfam" id="PF01496">
    <property type="entry name" value="V_ATPase_I"/>
    <property type="match status" value="1"/>
</dbReference>
<accession>A0A923E9S3</accession>
<evidence type="ECO:0000256" key="8">
    <source>
        <dbReference type="SAM" id="Coils"/>
    </source>
</evidence>
<feature type="transmembrane region" description="Helical" evidence="9">
    <location>
        <begin position="591"/>
        <end position="609"/>
    </location>
</feature>
<dbReference type="Proteomes" id="UP000563151">
    <property type="component" value="Unassembled WGS sequence"/>
</dbReference>
<dbReference type="RefSeq" id="WP_035148434.1">
    <property type="nucleotide sequence ID" value="NZ_JAAZWO010000002.1"/>
</dbReference>
<dbReference type="EMBL" id="JAAZWO010000002">
    <property type="protein sequence ID" value="MBC2396500.1"/>
    <property type="molecule type" value="Genomic_DNA"/>
</dbReference>
<evidence type="ECO:0000256" key="9">
    <source>
        <dbReference type="SAM" id="Phobius"/>
    </source>
</evidence>
<dbReference type="Gene3D" id="3.30.70.2750">
    <property type="match status" value="1"/>
</dbReference>
<dbReference type="Gene3D" id="3.30.70.2170">
    <property type="match status" value="1"/>
</dbReference>
<evidence type="ECO:0000256" key="1">
    <source>
        <dbReference type="ARBA" id="ARBA00004141"/>
    </source>
</evidence>
<dbReference type="GO" id="GO:0016471">
    <property type="term" value="C:vacuolar proton-transporting V-type ATPase complex"/>
    <property type="evidence" value="ECO:0007669"/>
    <property type="project" value="TreeGrafter"/>
</dbReference>
<name>A0A923E9S3_CLOTT</name>
<keyword evidence="11" id="KW-1185">Reference proteome</keyword>
<dbReference type="GO" id="GO:0033179">
    <property type="term" value="C:proton-transporting V-type ATPase, V0 domain"/>
    <property type="evidence" value="ECO:0007669"/>
    <property type="project" value="InterPro"/>
</dbReference>
<keyword evidence="3" id="KW-0813">Transport</keyword>
<evidence type="ECO:0000256" key="7">
    <source>
        <dbReference type="ARBA" id="ARBA00023136"/>
    </source>
</evidence>
<dbReference type="Gene3D" id="1.20.1460.20">
    <property type="match status" value="1"/>
</dbReference>
<keyword evidence="6" id="KW-0406">Ion transport</keyword>
<keyword evidence="7 9" id="KW-0472">Membrane</keyword>
<gene>
    <name evidence="10" type="ORF">HGG79_01725</name>
</gene>
<feature type="transmembrane region" description="Helical" evidence="9">
    <location>
        <begin position="364"/>
        <end position="388"/>
    </location>
</feature>
<evidence type="ECO:0000313" key="11">
    <source>
        <dbReference type="Proteomes" id="UP000563151"/>
    </source>
</evidence>
<evidence type="ECO:0000256" key="6">
    <source>
        <dbReference type="ARBA" id="ARBA00023065"/>
    </source>
</evidence>
<sequence>MAIVKMNKFSLLAFKSKKNELLEKIQAFSNVQFIDLGEEVYEKEEYDFLIKNSEATTISDLESNISKIKFSLDIIGKYVDTKESIKDKLKGKKTLSYSELKSLEKNIQWDIIYNEIRAREDKVNALLNEVSKLSSDIETLIPWKKVDISLKDLESMKTSIGLLGYIPRNYKESFREELESSVKESYIEEISEVREDLNLLVIIHKECVNKAEEILKKYSFTKANLGYRDSPNEIINRAEKRIDEIKAEKQSMIKSIKLYEKELENLKIAYEYFLNEIGKVKASENFLNTKKVVLIKGWVPEKNKEQLEEVIKNSVNEYYLEFLEPNEEDDVPIMLDNNSLVKPFESITSMYSLPKYNEVDPTPLLVPFYLIFFGMMLSDAGYGLLMLLGTTLSIKFVPLEDDTRAMVKLFFYLSIPTIFWGIMYGSYFTGAINIPPVWMKPEENANFLLFIAIAFGLVQIYIGLAVKAYLLIRNKQYLDAFYDVGLWYITLTTVILYLAGSFGNVTALQGSLNAIKYIMFAGMIGLVLTQGRSNKGIGAKLGAGLYGLYGITGYIGDLVSYSRLMALGLATGFIGGALNLIISFLGTGIKAWIFGPIIFVIGHVFNLLINSLGSYVHTSRLQYVEYFGKFYEGGGKPFTPLKYTNKFIKIKTE</sequence>
<feature type="transmembrane region" description="Helical" evidence="9">
    <location>
        <begin position="409"/>
        <end position="427"/>
    </location>
</feature>
<feature type="transmembrane region" description="Helical" evidence="9">
    <location>
        <begin position="564"/>
        <end position="585"/>
    </location>
</feature>
<evidence type="ECO:0000313" key="10">
    <source>
        <dbReference type="EMBL" id="MBC2396500.1"/>
    </source>
</evidence>
<keyword evidence="8" id="KW-0175">Coiled coil</keyword>
<evidence type="ECO:0000256" key="3">
    <source>
        <dbReference type="ARBA" id="ARBA00022448"/>
    </source>
</evidence>
<proteinExistence type="inferred from homology"/>
<feature type="coiled-coil region" evidence="8">
    <location>
        <begin position="235"/>
        <end position="276"/>
    </location>
</feature>